<dbReference type="EMBL" id="CP014945">
    <property type="protein sequence ID" value="AMT97300.1"/>
    <property type="molecule type" value="Genomic_DNA"/>
</dbReference>
<dbReference type="Gene3D" id="1.20.1440.100">
    <property type="entry name" value="SG protein - dephosphorylation function"/>
    <property type="match status" value="1"/>
</dbReference>
<dbReference type="GeneID" id="33059247"/>
<dbReference type="Proteomes" id="UP000076104">
    <property type="component" value="Chromosome"/>
</dbReference>
<organism evidence="1 2">
    <name type="scientific">Psychrobacter alimentarius</name>
    <dbReference type="NCBI Taxonomy" id="261164"/>
    <lineage>
        <taxon>Bacteria</taxon>
        <taxon>Pseudomonadati</taxon>
        <taxon>Pseudomonadota</taxon>
        <taxon>Gammaproteobacteria</taxon>
        <taxon>Moraxellales</taxon>
        <taxon>Moraxellaceae</taxon>
        <taxon>Psychrobacter</taxon>
    </lineage>
</organism>
<dbReference type="InterPro" id="IPR023214">
    <property type="entry name" value="HAD_sf"/>
</dbReference>
<sequence length="196" mass="22129">MNIALFDFDGTITECDTFTPFIKAAIPRSRMLIGRLLLMPSILAYRTGILSASSIRQQIVYIGLKGFSKTCLETLGKNHANEFLSSVIRANALERIQWHLDSGDRVIVVSASLDVYLRPWCDNIGIELICSQLDNKGDILTGKYHEGDCTGAEKVRRVESLVDLKAYKKIFAYGDTKEDEALLKIADEKYFQWEKI</sequence>
<dbReference type="InterPro" id="IPR036412">
    <property type="entry name" value="HAD-like_sf"/>
</dbReference>
<dbReference type="PANTHER" id="PTHR43344">
    <property type="entry name" value="PHOSPHOSERINE PHOSPHATASE"/>
    <property type="match status" value="1"/>
</dbReference>
<keyword evidence="2" id="KW-1185">Reference proteome</keyword>
<proteinExistence type="predicted"/>
<dbReference type="RefSeq" id="WP_084387315.1">
    <property type="nucleotide sequence ID" value="NZ_CP014945.1"/>
</dbReference>
<reference evidence="1 2" key="1">
    <citation type="submission" date="2016-03" db="EMBL/GenBank/DDBJ databases">
        <title>Genome sequencing of Psychrobacter alimentarius PAMC 27889.</title>
        <authorList>
            <person name="Lee J."/>
            <person name="Kim O.-S."/>
        </authorList>
    </citation>
    <scope>NUCLEOTIDE SEQUENCE [LARGE SCALE GENOMIC DNA]</scope>
    <source>
        <strain evidence="1 2">PAMC 27889</strain>
    </source>
</reference>
<dbReference type="Pfam" id="PF12710">
    <property type="entry name" value="HAD"/>
    <property type="match status" value="1"/>
</dbReference>
<dbReference type="NCBIfam" id="TIGR01488">
    <property type="entry name" value="HAD-SF-IB"/>
    <property type="match status" value="1"/>
</dbReference>
<protein>
    <submittedName>
        <fullName evidence="1">Hydrolase</fullName>
    </submittedName>
</protein>
<dbReference type="PANTHER" id="PTHR43344:SF14">
    <property type="entry name" value="HAD-IB FAMILY HYDROLASE"/>
    <property type="match status" value="1"/>
</dbReference>
<evidence type="ECO:0000313" key="2">
    <source>
        <dbReference type="Proteomes" id="UP000076104"/>
    </source>
</evidence>
<keyword evidence="1" id="KW-0378">Hydrolase</keyword>
<dbReference type="NCBIfam" id="TIGR01490">
    <property type="entry name" value="HAD-SF-IB-hyp1"/>
    <property type="match status" value="1"/>
</dbReference>
<gene>
    <name evidence="1" type="ORF">A3K91_1701</name>
</gene>
<dbReference type="InterPro" id="IPR050582">
    <property type="entry name" value="HAD-like_SerB"/>
</dbReference>
<dbReference type="SUPFAM" id="SSF56784">
    <property type="entry name" value="HAD-like"/>
    <property type="match status" value="1"/>
</dbReference>
<dbReference type="Gene3D" id="3.40.50.1000">
    <property type="entry name" value="HAD superfamily/HAD-like"/>
    <property type="match status" value="1"/>
</dbReference>
<dbReference type="InterPro" id="IPR006385">
    <property type="entry name" value="HAD_hydro_SerB1"/>
</dbReference>
<name>A0ABM5ZZ66_9GAMM</name>
<dbReference type="GO" id="GO:0016787">
    <property type="term" value="F:hydrolase activity"/>
    <property type="evidence" value="ECO:0007669"/>
    <property type="project" value="UniProtKB-KW"/>
</dbReference>
<dbReference type="CDD" id="cd02612">
    <property type="entry name" value="HAD_PGPPase"/>
    <property type="match status" value="1"/>
</dbReference>
<accession>A0ABM5ZZ66</accession>
<evidence type="ECO:0000313" key="1">
    <source>
        <dbReference type="EMBL" id="AMT97300.1"/>
    </source>
</evidence>